<dbReference type="SUPFAM" id="SSF69864">
    <property type="entry name" value="Argininosuccinate synthetase, C-terminal domain"/>
    <property type="match status" value="1"/>
</dbReference>
<dbReference type="FunFam" id="3.40.50.620:FF:000019">
    <property type="entry name" value="Argininosuccinate synthase"/>
    <property type="match status" value="1"/>
</dbReference>
<protein>
    <recommendedName>
        <fullName evidence="4">Argininosuccinate synthase</fullName>
        <ecNumber evidence="3">6.3.4.5</ecNumber>
    </recommendedName>
    <alternativeName>
        <fullName evidence="10">Citrulline--aspartate ligase</fullName>
    </alternativeName>
</protein>
<dbReference type="PANTHER" id="PTHR11587:SF2">
    <property type="entry name" value="ARGININOSUCCINATE SYNTHASE"/>
    <property type="match status" value="1"/>
</dbReference>
<evidence type="ECO:0000313" key="15">
    <source>
        <dbReference type="Proteomes" id="UP000245946"/>
    </source>
</evidence>
<keyword evidence="15" id="KW-1185">Reference proteome</keyword>
<evidence type="ECO:0000256" key="6">
    <source>
        <dbReference type="ARBA" id="ARBA00022598"/>
    </source>
</evidence>
<dbReference type="InterPro" id="IPR001518">
    <property type="entry name" value="Arginosuc_synth"/>
</dbReference>
<keyword evidence="5" id="KW-0055">Arginine biosynthesis</keyword>
<feature type="domain" description="Arginosuccinate synthase C-terminal" evidence="13">
    <location>
        <begin position="183"/>
        <end position="405"/>
    </location>
</feature>
<dbReference type="CDD" id="cd01999">
    <property type="entry name" value="ASS"/>
    <property type="match status" value="1"/>
</dbReference>
<proteinExistence type="inferred from homology"/>
<dbReference type="GO" id="GO:0000050">
    <property type="term" value="P:urea cycle"/>
    <property type="evidence" value="ECO:0007669"/>
    <property type="project" value="TreeGrafter"/>
</dbReference>
<evidence type="ECO:0000259" key="13">
    <source>
        <dbReference type="Pfam" id="PF20979"/>
    </source>
</evidence>
<dbReference type="EC" id="6.3.4.5" evidence="3"/>
<keyword evidence="9" id="KW-0067">ATP-binding</keyword>
<evidence type="ECO:0000256" key="3">
    <source>
        <dbReference type="ARBA" id="ARBA00012286"/>
    </source>
</evidence>
<dbReference type="FunFam" id="3.90.1260.10:FF:000003">
    <property type="entry name" value="Argininosuccinate synthase"/>
    <property type="match status" value="1"/>
</dbReference>
<dbReference type="GO" id="GO:0004055">
    <property type="term" value="F:argininosuccinate synthase activity"/>
    <property type="evidence" value="ECO:0007669"/>
    <property type="project" value="UniProtKB-EC"/>
</dbReference>
<dbReference type="Gene3D" id="3.90.1260.10">
    <property type="entry name" value="Argininosuccinate synthetase, chain A, domain 2"/>
    <property type="match status" value="1"/>
</dbReference>
<dbReference type="GO" id="GO:0005737">
    <property type="term" value="C:cytoplasm"/>
    <property type="evidence" value="ECO:0007669"/>
    <property type="project" value="TreeGrafter"/>
</dbReference>
<dbReference type="InterPro" id="IPR048267">
    <property type="entry name" value="Arginosuc_syn_N"/>
</dbReference>
<dbReference type="NCBIfam" id="NF001770">
    <property type="entry name" value="PRK00509.1"/>
    <property type="match status" value="1"/>
</dbReference>
<dbReference type="Pfam" id="PF20979">
    <property type="entry name" value="Arginosuc_syn_C"/>
    <property type="match status" value="1"/>
</dbReference>
<dbReference type="InterPro" id="IPR024074">
    <property type="entry name" value="AS_cat/multimer_dom_body"/>
</dbReference>
<dbReference type="Pfam" id="PF00764">
    <property type="entry name" value="Arginosuc_synth"/>
    <property type="match status" value="1"/>
</dbReference>
<feature type="domain" description="Arginosuccinate synthase-like N-terminal" evidence="12">
    <location>
        <begin position="10"/>
        <end position="174"/>
    </location>
</feature>
<comment type="similarity">
    <text evidence="11">Belongs to the argininosuccinate synthase family. Type 1 subfamily.</text>
</comment>
<evidence type="ECO:0000256" key="1">
    <source>
        <dbReference type="ARBA" id="ARBA00004967"/>
    </source>
</evidence>
<dbReference type="Gene3D" id="3.40.50.620">
    <property type="entry name" value="HUPs"/>
    <property type="match status" value="1"/>
</dbReference>
<dbReference type="GeneID" id="37268173"/>
<organism evidence="14 15">
    <name type="scientific">Tilletiopsis washingtonensis</name>
    <dbReference type="NCBI Taxonomy" id="58919"/>
    <lineage>
        <taxon>Eukaryota</taxon>
        <taxon>Fungi</taxon>
        <taxon>Dikarya</taxon>
        <taxon>Basidiomycota</taxon>
        <taxon>Ustilaginomycotina</taxon>
        <taxon>Exobasidiomycetes</taxon>
        <taxon>Entylomatales</taxon>
        <taxon>Entylomatales incertae sedis</taxon>
        <taxon>Tilletiopsis</taxon>
    </lineage>
</organism>
<dbReference type="RefSeq" id="XP_025596960.1">
    <property type="nucleotide sequence ID" value="XM_025740627.1"/>
</dbReference>
<dbReference type="PROSITE" id="PS00565">
    <property type="entry name" value="ARGININOSUCCIN_SYN_2"/>
    <property type="match status" value="1"/>
</dbReference>
<evidence type="ECO:0000313" key="14">
    <source>
        <dbReference type="EMBL" id="PWN96681.1"/>
    </source>
</evidence>
<gene>
    <name evidence="14" type="ORF">FA09DRAFT_310340</name>
</gene>
<dbReference type="PANTHER" id="PTHR11587">
    <property type="entry name" value="ARGININOSUCCINATE SYNTHASE"/>
    <property type="match status" value="1"/>
</dbReference>
<keyword evidence="6" id="KW-0436">Ligase</keyword>
<sequence>MSAATAAKGKVLLAYSGGLDTSTILAWLIDEGYDVVTFMANVGQIEDFEVARNKALKCGAKEFILEDMRREFIEELIYPAVQVNAIYEDTYLLGTSLARPVIARGMIEAAARTGCEYVAHGCTGKGNDQVRFELAFYGLKPDIKVIAPWRMAEFYNRFAGRTALLDYAASKGIPVTQSKAKPWSTDENAMHCSYEAGILEDPDHTPPEDMWGLIKSPEAAPDTPEKIVITFTTGIPTKVKIGSNGKEVTDAVEIFDTLNLLAREHGIGRIDIVENRLLGLKSRGCYETPAGTILRTAHIALEGLVMDKELRKLRDAMLSKSFSQQLYDGLYYSAECEFVRSCIPASQKNVNGDVRLKLYKGNTIVEGRSSSETLYSADAASMDVVEGFDVEAAGGFIATSSIRLKAHGVNQTRKGLGGVDRQSAHSGGKA</sequence>
<dbReference type="EMBL" id="KZ819298">
    <property type="protein sequence ID" value="PWN96681.1"/>
    <property type="molecule type" value="Genomic_DNA"/>
</dbReference>
<dbReference type="InterPro" id="IPR018223">
    <property type="entry name" value="Arginosuc_synth_CS"/>
</dbReference>
<comment type="pathway">
    <text evidence="1">Amino-acid biosynthesis; L-arginine biosynthesis; L-arginine from L-ornithine and carbamoyl phosphate: step 2/3.</text>
</comment>
<reference evidence="14 15" key="1">
    <citation type="journal article" date="2018" name="Mol. Biol. Evol.">
        <title>Broad Genomic Sampling Reveals a Smut Pathogenic Ancestry of the Fungal Clade Ustilaginomycotina.</title>
        <authorList>
            <person name="Kijpornyongpan T."/>
            <person name="Mondo S.J."/>
            <person name="Barry K."/>
            <person name="Sandor L."/>
            <person name="Lee J."/>
            <person name="Lipzen A."/>
            <person name="Pangilinan J."/>
            <person name="LaButti K."/>
            <person name="Hainaut M."/>
            <person name="Henrissat B."/>
            <person name="Grigoriev I.V."/>
            <person name="Spatafora J.W."/>
            <person name="Aime M.C."/>
        </authorList>
    </citation>
    <scope>NUCLEOTIDE SEQUENCE [LARGE SCALE GENOMIC DNA]</scope>
    <source>
        <strain evidence="14 15">MCA 4186</strain>
    </source>
</reference>
<evidence type="ECO:0000256" key="7">
    <source>
        <dbReference type="ARBA" id="ARBA00022605"/>
    </source>
</evidence>
<evidence type="ECO:0000256" key="4">
    <source>
        <dbReference type="ARBA" id="ARBA00014810"/>
    </source>
</evidence>
<keyword evidence="7" id="KW-0028">Amino-acid biosynthesis</keyword>
<dbReference type="Proteomes" id="UP000245946">
    <property type="component" value="Unassembled WGS sequence"/>
</dbReference>
<dbReference type="InterPro" id="IPR014729">
    <property type="entry name" value="Rossmann-like_a/b/a_fold"/>
</dbReference>
<dbReference type="InterPro" id="IPR048268">
    <property type="entry name" value="Arginosuc_syn_C"/>
</dbReference>
<evidence type="ECO:0000256" key="10">
    <source>
        <dbReference type="ARBA" id="ARBA00029916"/>
    </source>
</evidence>
<dbReference type="NCBIfam" id="TIGR00032">
    <property type="entry name" value="argG"/>
    <property type="match status" value="1"/>
</dbReference>
<dbReference type="GO" id="GO:0006526">
    <property type="term" value="P:L-arginine biosynthetic process"/>
    <property type="evidence" value="ECO:0007669"/>
    <property type="project" value="UniProtKB-UniPathway"/>
</dbReference>
<accession>A0A316Z558</accession>
<keyword evidence="8" id="KW-0547">Nucleotide-binding</keyword>
<dbReference type="AlphaFoldDB" id="A0A316Z558"/>
<dbReference type="GO" id="GO:0000053">
    <property type="term" value="P:argininosuccinate metabolic process"/>
    <property type="evidence" value="ECO:0007669"/>
    <property type="project" value="TreeGrafter"/>
</dbReference>
<dbReference type="UniPathway" id="UPA00068">
    <property type="reaction ID" value="UER00113"/>
</dbReference>
<dbReference type="STRING" id="58919.A0A316Z558"/>
<dbReference type="HAMAP" id="MF_00005">
    <property type="entry name" value="Arg_succ_synth_type1"/>
    <property type="match status" value="1"/>
</dbReference>
<comment type="subunit">
    <text evidence="2">Homotetramer.</text>
</comment>
<name>A0A316Z558_9BASI</name>
<evidence type="ECO:0000259" key="12">
    <source>
        <dbReference type="Pfam" id="PF00764"/>
    </source>
</evidence>
<evidence type="ECO:0000256" key="8">
    <source>
        <dbReference type="ARBA" id="ARBA00022741"/>
    </source>
</evidence>
<evidence type="ECO:0000256" key="2">
    <source>
        <dbReference type="ARBA" id="ARBA00011881"/>
    </source>
</evidence>
<evidence type="ECO:0000256" key="11">
    <source>
        <dbReference type="ARBA" id="ARBA00060987"/>
    </source>
</evidence>
<dbReference type="InterPro" id="IPR023434">
    <property type="entry name" value="Arginosuc_synth_type_1_subfam"/>
</dbReference>
<evidence type="ECO:0000256" key="9">
    <source>
        <dbReference type="ARBA" id="ARBA00022840"/>
    </source>
</evidence>
<dbReference type="GO" id="GO:0005524">
    <property type="term" value="F:ATP binding"/>
    <property type="evidence" value="ECO:0007669"/>
    <property type="project" value="UniProtKB-KW"/>
</dbReference>
<dbReference type="OrthoDB" id="1688907at2759"/>
<dbReference type="SUPFAM" id="SSF52402">
    <property type="entry name" value="Adenine nucleotide alpha hydrolases-like"/>
    <property type="match status" value="1"/>
</dbReference>
<dbReference type="PROSITE" id="PS00564">
    <property type="entry name" value="ARGININOSUCCIN_SYN_1"/>
    <property type="match status" value="1"/>
</dbReference>
<evidence type="ECO:0000256" key="5">
    <source>
        <dbReference type="ARBA" id="ARBA00022571"/>
    </source>
</evidence>